<evidence type="ECO:0000256" key="2">
    <source>
        <dbReference type="PROSITE-ProRule" id="PRU00335"/>
    </source>
</evidence>
<dbReference type="Pfam" id="PF00440">
    <property type="entry name" value="TetR_N"/>
    <property type="match status" value="1"/>
</dbReference>
<accession>A0A4R2IWS3</accession>
<evidence type="ECO:0000313" key="5">
    <source>
        <dbReference type="Proteomes" id="UP000295680"/>
    </source>
</evidence>
<keyword evidence="5" id="KW-1185">Reference proteome</keyword>
<protein>
    <submittedName>
        <fullName evidence="4">TetR family transcriptional regulator</fullName>
    </submittedName>
</protein>
<dbReference type="PROSITE" id="PS50977">
    <property type="entry name" value="HTH_TETR_2"/>
    <property type="match status" value="1"/>
</dbReference>
<name>A0A4R2IWS3_9PSEU</name>
<dbReference type="SUPFAM" id="SSF48498">
    <property type="entry name" value="Tetracyclin repressor-like, C-terminal domain"/>
    <property type="match status" value="1"/>
</dbReference>
<evidence type="ECO:0000313" key="4">
    <source>
        <dbReference type="EMBL" id="TCO49717.1"/>
    </source>
</evidence>
<dbReference type="Proteomes" id="UP000295680">
    <property type="component" value="Unassembled WGS sequence"/>
</dbReference>
<evidence type="ECO:0000256" key="1">
    <source>
        <dbReference type="ARBA" id="ARBA00023125"/>
    </source>
</evidence>
<dbReference type="Gene3D" id="1.10.357.10">
    <property type="entry name" value="Tetracycline Repressor, domain 2"/>
    <property type="match status" value="1"/>
</dbReference>
<feature type="domain" description="HTH tetR-type" evidence="3">
    <location>
        <begin position="1"/>
        <end position="61"/>
    </location>
</feature>
<dbReference type="PANTHER" id="PTHR30055">
    <property type="entry name" value="HTH-TYPE TRANSCRIPTIONAL REGULATOR RUTR"/>
    <property type="match status" value="1"/>
</dbReference>
<comment type="caution">
    <text evidence="4">The sequence shown here is derived from an EMBL/GenBank/DDBJ whole genome shotgun (WGS) entry which is preliminary data.</text>
</comment>
<reference evidence="4 5" key="1">
    <citation type="submission" date="2019-03" db="EMBL/GenBank/DDBJ databases">
        <title>Genomic Encyclopedia of Type Strains, Phase IV (KMG-IV): sequencing the most valuable type-strain genomes for metagenomic binning, comparative biology and taxonomic classification.</title>
        <authorList>
            <person name="Goeker M."/>
        </authorList>
    </citation>
    <scope>NUCLEOTIDE SEQUENCE [LARGE SCALE GENOMIC DNA]</scope>
    <source>
        <strain evidence="4 5">DSM 45934</strain>
    </source>
</reference>
<keyword evidence="1 2" id="KW-0238">DNA-binding</keyword>
<dbReference type="RefSeq" id="WP_132124963.1">
    <property type="nucleotide sequence ID" value="NZ_SLWS01000014.1"/>
</dbReference>
<dbReference type="AlphaFoldDB" id="A0A4R2IWS3"/>
<dbReference type="InterPro" id="IPR009057">
    <property type="entry name" value="Homeodomain-like_sf"/>
</dbReference>
<dbReference type="InterPro" id="IPR036271">
    <property type="entry name" value="Tet_transcr_reg_TetR-rel_C_sf"/>
</dbReference>
<proteinExistence type="predicted"/>
<dbReference type="EMBL" id="SLWS01000014">
    <property type="protein sequence ID" value="TCO49717.1"/>
    <property type="molecule type" value="Genomic_DNA"/>
</dbReference>
<sequence>MGNREDLLAGAKRCLYEKGYQATSARDIAAAAGTSLAAIGYHFGGKEALLNTALVEAAKEWGDEMERALAADLDSDLTPAERFEATWARVIESFTTHRDMWTAQFRLLTELKALPDEGRFLVTALREARRELAQIFQPTPPADGRVIGSVYHALLLGLLSQWLVDPDDALSSTDLIEGLRAITEVVGTPGT</sequence>
<dbReference type="SUPFAM" id="SSF46689">
    <property type="entry name" value="Homeodomain-like"/>
    <property type="match status" value="1"/>
</dbReference>
<dbReference type="OrthoDB" id="2356263at2"/>
<dbReference type="GO" id="GO:0000976">
    <property type="term" value="F:transcription cis-regulatory region binding"/>
    <property type="evidence" value="ECO:0007669"/>
    <property type="project" value="TreeGrafter"/>
</dbReference>
<dbReference type="GO" id="GO:0003700">
    <property type="term" value="F:DNA-binding transcription factor activity"/>
    <property type="evidence" value="ECO:0007669"/>
    <property type="project" value="TreeGrafter"/>
</dbReference>
<dbReference type="PANTHER" id="PTHR30055:SF219">
    <property type="entry name" value="TRANSCRIPTIONAL REGULATORY PROTEIN"/>
    <property type="match status" value="1"/>
</dbReference>
<dbReference type="InterPro" id="IPR001647">
    <property type="entry name" value="HTH_TetR"/>
</dbReference>
<gene>
    <name evidence="4" type="ORF">EV192_11487</name>
</gene>
<organism evidence="4 5">
    <name type="scientific">Actinocrispum wychmicini</name>
    <dbReference type="NCBI Taxonomy" id="1213861"/>
    <lineage>
        <taxon>Bacteria</taxon>
        <taxon>Bacillati</taxon>
        <taxon>Actinomycetota</taxon>
        <taxon>Actinomycetes</taxon>
        <taxon>Pseudonocardiales</taxon>
        <taxon>Pseudonocardiaceae</taxon>
        <taxon>Actinocrispum</taxon>
    </lineage>
</organism>
<dbReference type="InterPro" id="IPR050109">
    <property type="entry name" value="HTH-type_TetR-like_transc_reg"/>
</dbReference>
<evidence type="ECO:0000259" key="3">
    <source>
        <dbReference type="PROSITE" id="PS50977"/>
    </source>
</evidence>
<dbReference type="PRINTS" id="PR00455">
    <property type="entry name" value="HTHTETR"/>
</dbReference>
<feature type="DNA-binding region" description="H-T-H motif" evidence="2">
    <location>
        <begin position="24"/>
        <end position="43"/>
    </location>
</feature>